<feature type="signal peptide" evidence="1">
    <location>
        <begin position="1"/>
        <end position="18"/>
    </location>
</feature>
<dbReference type="Proteomes" id="UP000553632">
    <property type="component" value="Unassembled WGS sequence"/>
</dbReference>
<gene>
    <name evidence="2" type="ORF">FOZ63_030322</name>
</gene>
<reference evidence="2 3" key="1">
    <citation type="submission" date="2020-04" db="EMBL/GenBank/DDBJ databases">
        <title>Perkinsus olseni comparative genomics.</title>
        <authorList>
            <person name="Bogema D.R."/>
        </authorList>
    </citation>
    <scope>NUCLEOTIDE SEQUENCE [LARGE SCALE GENOMIC DNA]</scope>
    <source>
        <strain evidence="2 3">ATCC PRA-207</strain>
    </source>
</reference>
<keyword evidence="1" id="KW-0732">Signal</keyword>
<sequence>MVLSFVTLLWVAVTMVVAIPRLKDGYYVYRSKEPAIEVALDISTHRAALEVNCGGGYGTGWFELSRSEEDSAVIHRFPDASRDTHTYGHLLTSVKISCGHIIAIVSPDLRELVFEKGRITSRLGGREITLVKKGRFRWSPLIPGRFESDSPLSPIKQHFDILSDGYVYVKLGCNGGGYTDLMKYRLSQKNTRRVYKLTRAPSGRSVERLLKRFKAVCPFIWSEDNNYKKQLKSIRFVYEEEDLVMYGIGTFHDLQERLHRRLPSSELPEVGVTQAVNIVCRDAEK</sequence>
<accession>A0A7J6TBK1</accession>
<evidence type="ECO:0000313" key="2">
    <source>
        <dbReference type="EMBL" id="KAF4742669.1"/>
    </source>
</evidence>
<dbReference type="EMBL" id="JABANO010011931">
    <property type="protein sequence ID" value="KAF4742669.1"/>
    <property type="molecule type" value="Genomic_DNA"/>
</dbReference>
<comment type="caution">
    <text evidence="2">The sequence shown here is derived from an EMBL/GenBank/DDBJ whole genome shotgun (WGS) entry which is preliminary data.</text>
</comment>
<protein>
    <submittedName>
        <fullName evidence="2">Uncharacterized protein</fullName>
    </submittedName>
</protein>
<name>A0A7J6TBK1_PEROL</name>
<organism evidence="2 3">
    <name type="scientific">Perkinsus olseni</name>
    <name type="common">Perkinsus atlanticus</name>
    <dbReference type="NCBI Taxonomy" id="32597"/>
    <lineage>
        <taxon>Eukaryota</taxon>
        <taxon>Sar</taxon>
        <taxon>Alveolata</taxon>
        <taxon>Perkinsozoa</taxon>
        <taxon>Perkinsea</taxon>
        <taxon>Perkinsida</taxon>
        <taxon>Perkinsidae</taxon>
        <taxon>Perkinsus</taxon>
    </lineage>
</organism>
<evidence type="ECO:0000256" key="1">
    <source>
        <dbReference type="SAM" id="SignalP"/>
    </source>
</evidence>
<evidence type="ECO:0000313" key="3">
    <source>
        <dbReference type="Proteomes" id="UP000553632"/>
    </source>
</evidence>
<feature type="chain" id="PRO_5029900455" evidence="1">
    <location>
        <begin position="19"/>
        <end position="285"/>
    </location>
</feature>
<proteinExistence type="predicted"/>
<dbReference type="AlphaFoldDB" id="A0A7J6TBK1"/>
<keyword evidence="3" id="KW-1185">Reference proteome</keyword>